<keyword evidence="9" id="KW-1185">Reference proteome</keyword>
<dbReference type="InterPro" id="IPR013750">
    <property type="entry name" value="GHMP_kinase_C_dom"/>
</dbReference>
<dbReference type="InterPro" id="IPR014721">
    <property type="entry name" value="Ribsml_uS5_D2-typ_fold_subgr"/>
</dbReference>
<feature type="domain" description="GHMP kinase N-terminal" evidence="6">
    <location>
        <begin position="114"/>
        <end position="171"/>
    </location>
</feature>
<evidence type="ECO:0000256" key="3">
    <source>
        <dbReference type="ARBA" id="ARBA00022741"/>
    </source>
</evidence>
<proteinExistence type="predicted"/>
<evidence type="ECO:0000259" key="6">
    <source>
        <dbReference type="Pfam" id="PF00288"/>
    </source>
</evidence>
<evidence type="ECO:0000313" key="8">
    <source>
        <dbReference type="EMBL" id="GJD43551.1"/>
    </source>
</evidence>
<feature type="domain" description="GHMP kinase C-terminal" evidence="7">
    <location>
        <begin position="268"/>
        <end position="344"/>
    </location>
</feature>
<dbReference type="Proteomes" id="UP001055117">
    <property type="component" value="Unassembled WGS sequence"/>
</dbReference>
<gene>
    <name evidence="8" type="ORF">AFCDBAGC_1403</name>
</gene>
<keyword evidence="5" id="KW-0067">ATP-binding</keyword>
<evidence type="ECO:0000256" key="1">
    <source>
        <dbReference type="ARBA" id="ARBA00022605"/>
    </source>
</evidence>
<dbReference type="InterPro" id="IPR004422">
    <property type="entry name" value="RFAP_synthase"/>
</dbReference>
<dbReference type="Pfam" id="PF00288">
    <property type="entry name" value="GHMP_kinases_N"/>
    <property type="match status" value="1"/>
</dbReference>
<sequence length="363" mass="37445">MGEAGFRADHSWRFGATTGRGGVAKAAGIAEGIAEGIDMSESDRSPSWAAASRSVRVHAPARLHFGFLDLHGGLGRRFGSIGLAIDAPAVRLTATAAETLSVTGPEEARVRGYVQAAASHLGVPEAVAIRVEEAIPAHAGFGSGTQLALSVAAALAKLSGKPFSAEDFSNALDRGNRSGVGLSAFTEGGLIVDGGRDATGAPPPVIARLSYPEAWRVVLILDESATGIHGSREQRAFAELPRFPERQAAEICRIVLMQVMPAAVLAEHQGFGAGITQIQRLIGDHFAPHQGGRYASPAVAEALRTIADQGVAGYGQSSWGPTGFALMPSEAEANALVAGLARPGPLRFLIARGRNAGAEIADA</sequence>
<keyword evidence="3" id="KW-0547">Nucleotide-binding</keyword>
<keyword evidence="1" id="KW-0028">Amino-acid biosynthesis</keyword>
<dbReference type="PANTHER" id="PTHR20861:SF6">
    <property type="entry name" value="BETA-RIBOFURANOSYLPHENOL 5'-PHOSPHATE SYNTHASE"/>
    <property type="match status" value="1"/>
</dbReference>
<name>A0ABQ4QFK4_9HYPH</name>
<dbReference type="SUPFAM" id="SSF54211">
    <property type="entry name" value="Ribosomal protein S5 domain 2-like"/>
    <property type="match status" value="1"/>
</dbReference>
<reference evidence="8 9" key="1">
    <citation type="journal article" date="2021" name="Front. Microbiol.">
        <title>Comprehensive Comparative Genomics and Phenotyping of Methylobacterium Species.</title>
        <authorList>
            <person name="Alessa O."/>
            <person name="Ogura Y."/>
            <person name="Fujitani Y."/>
            <person name="Takami H."/>
            <person name="Hayashi T."/>
            <person name="Sahin N."/>
            <person name="Tani A."/>
        </authorList>
    </citation>
    <scope>NUCLEOTIDE SEQUENCE [LARGE SCALE GENOMIC DNA]</scope>
    <source>
        <strain evidence="8 9">DSM 23679</strain>
    </source>
</reference>
<dbReference type="InterPro" id="IPR020568">
    <property type="entry name" value="Ribosomal_Su5_D2-typ_SF"/>
</dbReference>
<dbReference type="Gene3D" id="3.30.230.10">
    <property type="match status" value="1"/>
</dbReference>
<dbReference type="InterPro" id="IPR006204">
    <property type="entry name" value="GHMP_kinase_N_dom"/>
</dbReference>
<dbReference type="Gene3D" id="3.30.70.890">
    <property type="entry name" value="GHMP kinase, C-terminal domain"/>
    <property type="match status" value="1"/>
</dbReference>
<protein>
    <recommendedName>
        <fullName evidence="10">GHMP kinase</fullName>
    </recommendedName>
</protein>
<evidence type="ECO:0008006" key="10">
    <source>
        <dbReference type="Google" id="ProtNLM"/>
    </source>
</evidence>
<evidence type="ECO:0000313" key="9">
    <source>
        <dbReference type="Proteomes" id="UP001055117"/>
    </source>
</evidence>
<evidence type="ECO:0000256" key="4">
    <source>
        <dbReference type="ARBA" id="ARBA00022777"/>
    </source>
</evidence>
<organism evidence="8 9">
    <name type="scientific">Methylobacterium cerastii</name>
    <dbReference type="NCBI Taxonomy" id="932741"/>
    <lineage>
        <taxon>Bacteria</taxon>
        <taxon>Pseudomonadati</taxon>
        <taxon>Pseudomonadota</taxon>
        <taxon>Alphaproteobacteria</taxon>
        <taxon>Hyphomicrobiales</taxon>
        <taxon>Methylobacteriaceae</taxon>
        <taxon>Methylobacterium</taxon>
    </lineage>
</organism>
<dbReference type="Pfam" id="PF08544">
    <property type="entry name" value="GHMP_kinases_C"/>
    <property type="match status" value="1"/>
</dbReference>
<keyword evidence="2" id="KW-0808">Transferase</keyword>
<accession>A0ABQ4QFK4</accession>
<dbReference type="EMBL" id="BPQG01000018">
    <property type="protein sequence ID" value="GJD43551.1"/>
    <property type="molecule type" value="Genomic_DNA"/>
</dbReference>
<dbReference type="NCBIfam" id="TIGR00144">
    <property type="entry name" value="beta_RFAP_syn"/>
    <property type="match status" value="1"/>
</dbReference>
<evidence type="ECO:0000256" key="2">
    <source>
        <dbReference type="ARBA" id="ARBA00022679"/>
    </source>
</evidence>
<comment type="caution">
    <text evidence="8">The sequence shown here is derived from an EMBL/GenBank/DDBJ whole genome shotgun (WGS) entry which is preliminary data.</text>
</comment>
<evidence type="ECO:0000259" key="7">
    <source>
        <dbReference type="Pfam" id="PF08544"/>
    </source>
</evidence>
<keyword evidence="4" id="KW-0418">Kinase</keyword>
<dbReference type="PIRSF" id="PIRSF004884">
    <property type="entry name" value="Sugar_kin_arch"/>
    <property type="match status" value="1"/>
</dbReference>
<dbReference type="InterPro" id="IPR036554">
    <property type="entry name" value="GHMP_kinase_C_sf"/>
</dbReference>
<evidence type="ECO:0000256" key="5">
    <source>
        <dbReference type="ARBA" id="ARBA00022840"/>
    </source>
</evidence>
<dbReference type="PANTHER" id="PTHR20861">
    <property type="entry name" value="HOMOSERINE/4-DIPHOSPHOCYTIDYL-2-C-METHYL-D-ERYTHRITOL KINASE"/>
    <property type="match status" value="1"/>
</dbReference>